<dbReference type="AlphaFoldDB" id="A0A0R2BB85"/>
<accession>A0A0R2BB85</accession>
<reference evidence="1 2" key="1">
    <citation type="journal article" date="2015" name="Genome Announc.">
        <title>Expanding the biotechnology potential of lactobacilli through comparative genomics of 213 strains and associated genera.</title>
        <authorList>
            <person name="Sun Z."/>
            <person name="Harris H.M."/>
            <person name="McCann A."/>
            <person name="Guo C."/>
            <person name="Argimon S."/>
            <person name="Zhang W."/>
            <person name="Yang X."/>
            <person name="Jeffery I.B."/>
            <person name="Cooney J.C."/>
            <person name="Kagawa T.F."/>
            <person name="Liu W."/>
            <person name="Song Y."/>
            <person name="Salvetti E."/>
            <person name="Wrobel A."/>
            <person name="Rasinkangas P."/>
            <person name="Parkhill J."/>
            <person name="Rea M.C."/>
            <person name="O'Sullivan O."/>
            <person name="Ritari J."/>
            <person name="Douillard F.P."/>
            <person name="Paul Ross R."/>
            <person name="Yang R."/>
            <person name="Briner A.E."/>
            <person name="Felis G.E."/>
            <person name="de Vos W.M."/>
            <person name="Barrangou R."/>
            <person name="Klaenhammer T.R."/>
            <person name="Caufield P.W."/>
            <person name="Cui Y."/>
            <person name="Zhang H."/>
            <person name="O'Toole P.W."/>
        </authorList>
    </citation>
    <scope>NUCLEOTIDE SEQUENCE [LARGE SCALE GENOMIC DNA]</scope>
    <source>
        <strain evidence="1 2">DSM 20515</strain>
    </source>
</reference>
<evidence type="ECO:0000313" key="2">
    <source>
        <dbReference type="Proteomes" id="UP000051845"/>
    </source>
</evidence>
<sequence length="119" mass="12460">MVVNQTIVAYALLILDKKFTLDLVPAQFKDDVGYLVTYFSNGLATSTQSVTENTVTPASTDTAIAKTYSNAVSSMAAAPTKTETTPAVNQGGVVNTQPIVESDDKEATIDLVKGTKGAV</sequence>
<gene>
    <name evidence="1" type="ORF">FC82_GL001211</name>
</gene>
<dbReference type="STRING" id="33960.TY91_03845"/>
<dbReference type="RefSeq" id="WP_054761861.1">
    <property type="nucleotide sequence ID" value="NZ_AYYR01000023.1"/>
</dbReference>
<dbReference type="EMBL" id="AYYR01000023">
    <property type="protein sequence ID" value="KRM76526.1"/>
    <property type="molecule type" value="Genomic_DNA"/>
</dbReference>
<evidence type="ECO:0000313" key="1">
    <source>
        <dbReference type="EMBL" id="KRM76526.1"/>
    </source>
</evidence>
<protein>
    <submittedName>
        <fullName evidence="1">Uncharacterized protein</fullName>
    </submittedName>
</protein>
<proteinExistence type="predicted"/>
<comment type="caution">
    <text evidence="1">The sequence shown here is derived from an EMBL/GenBank/DDBJ whole genome shotgun (WGS) entry which is preliminary data.</text>
</comment>
<dbReference type="PATRIC" id="fig|1423733.4.peg.1278"/>
<dbReference type="Proteomes" id="UP000051845">
    <property type="component" value="Unassembled WGS sequence"/>
</dbReference>
<name>A0A0R2BB85_SECCO</name>
<organism evidence="1 2">
    <name type="scientific">Secundilactobacillus collinoides DSM 20515 = JCM 1123</name>
    <dbReference type="NCBI Taxonomy" id="1423733"/>
    <lineage>
        <taxon>Bacteria</taxon>
        <taxon>Bacillati</taxon>
        <taxon>Bacillota</taxon>
        <taxon>Bacilli</taxon>
        <taxon>Lactobacillales</taxon>
        <taxon>Lactobacillaceae</taxon>
        <taxon>Secundilactobacillus</taxon>
    </lineage>
</organism>